<dbReference type="EMBL" id="JABWDY010027398">
    <property type="protein sequence ID" value="KAF5187921.1"/>
    <property type="molecule type" value="Genomic_DNA"/>
</dbReference>
<evidence type="ECO:0000313" key="2">
    <source>
        <dbReference type="EMBL" id="KAF5187921.1"/>
    </source>
</evidence>
<sequence length="322" mass="35404">MATHQPSSPPLSDPSPSIPSPNVADLHHGEAIIPKPTTWSVLFQTKTSKLKSSLEHFESVMVDGIAEKCTKKKVTFWKPTGVIRKEAPSIFEVGQTSTVSIVDGVEQQFQIAEQVRHETTDNVVTTIVNASPFKPASPLLSNPNRFQALQQQAEDDNVFDGTNSPSRVKDTCSRDSDIIADKAPSLVKLSQKSPIATRSTKKKVSITSSGGHNKSQGSPEPSIGKGIRAISFEEQEALKTYSRLAQAEQADLQQRSNMDWLTLADICTAFYHNSIRERKHRNNICSLVKGDGTRTATEIEVKVLMEQYYINLVGSEHAIASY</sequence>
<reference evidence="2 3" key="1">
    <citation type="submission" date="2020-06" db="EMBL/GenBank/DDBJ databases">
        <title>Transcriptomic and genomic resources for Thalictrum thalictroides and T. hernandezii: Facilitating candidate gene discovery in an emerging model plant lineage.</title>
        <authorList>
            <person name="Arias T."/>
            <person name="Riano-Pachon D.M."/>
            <person name="Di Stilio V.S."/>
        </authorList>
    </citation>
    <scope>NUCLEOTIDE SEQUENCE [LARGE SCALE GENOMIC DNA]</scope>
    <source>
        <strain evidence="3">cv. WT478/WT964</strain>
        <tissue evidence="2">Leaves</tissue>
    </source>
</reference>
<organism evidence="2 3">
    <name type="scientific">Thalictrum thalictroides</name>
    <name type="common">Rue-anemone</name>
    <name type="synonym">Anemone thalictroides</name>
    <dbReference type="NCBI Taxonomy" id="46969"/>
    <lineage>
        <taxon>Eukaryota</taxon>
        <taxon>Viridiplantae</taxon>
        <taxon>Streptophyta</taxon>
        <taxon>Embryophyta</taxon>
        <taxon>Tracheophyta</taxon>
        <taxon>Spermatophyta</taxon>
        <taxon>Magnoliopsida</taxon>
        <taxon>Ranunculales</taxon>
        <taxon>Ranunculaceae</taxon>
        <taxon>Thalictroideae</taxon>
        <taxon>Thalictrum</taxon>
    </lineage>
</organism>
<feature type="compositionally biased region" description="Pro residues" evidence="1">
    <location>
        <begin position="7"/>
        <end position="19"/>
    </location>
</feature>
<name>A0A7J6VT22_THATH</name>
<gene>
    <name evidence="2" type="ORF">FRX31_022493</name>
</gene>
<feature type="region of interest" description="Disordered" evidence="1">
    <location>
        <begin position="191"/>
        <end position="224"/>
    </location>
</feature>
<dbReference type="OrthoDB" id="1001388at2759"/>
<dbReference type="Proteomes" id="UP000554482">
    <property type="component" value="Unassembled WGS sequence"/>
</dbReference>
<comment type="caution">
    <text evidence="2">The sequence shown here is derived from an EMBL/GenBank/DDBJ whole genome shotgun (WGS) entry which is preliminary data.</text>
</comment>
<feature type="region of interest" description="Disordered" evidence="1">
    <location>
        <begin position="1"/>
        <end position="25"/>
    </location>
</feature>
<keyword evidence="3" id="KW-1185">Reference proteome</keyword>
<proteinExistence type="predicted"/>
<dbReference type="AlphaFoldDB" id="A0A7J6VT22"/>
<evidence type="ECO:0000313" key="3">
    <source>
        <dbReference type="Proteomes" id="UP000554482"/>
    </source>
</evidence>
<feature type="compositionally biased region" description="Polar residues" evidence="1">
    <location>
        <begin position="205"/>
        <end position="219"/>
    </location>
</feature>
<protein>
    <submittedName>
        <fullName evidence="2">Uncharacterized protein</fullName>
    </submittedName>
</protein>
<evidence type="ECO:0000256" key="1">
    <source>
        <dbReference type="SAM" id="MobiDB-lite"/>
    </source>
</evidence>
<accession>A0A7J6VT22</accession>